<sequence length="232" mass="24825">MNWPQCPKKHFFIPTWSIVSTATLGSSLGTGAMATKLILAKLATFFGVSRVICNATKPQAITSIITDIGTLRSSTASSTHPSAAFLGPSQPNPSPLACDTKQLYTVLIWQHTLLTSRKFWVAHGLVPKGSVVINKGAYRAISCKSIGGRVLPAGVFQFYGTFAVTQEVNIVVPQAHLNPDLELQNQKNDQPSGSLSAHVAMTNETLGGVVEVGRGLVNHNSSDMDKLKGQQR</sequence>
<protein>
    <submittedName>
        <fullName evidence="5">Uncharacterized protein</fullName>
    </submittedName>
</protein>
<keyword evidence="6" id="KW-1185">Reference proteome</keyword>
<dbReference type="InterPro" id="IPR036974">
    <property type="entry name" value="PUA_sf"/>
</dbReference>
<keyword evidence="2" id="KW-0547">Nucleotide-binding</keyword>
<dbReference type="OrthoDB" id="409889at2759"/>
<dbReference type="GO" id="GO:0005524">
    <property type="term" value="F:ATP binding"/>
    <property type="evidence" value="ECO:0007669"/>
    <property type="project" value="UniProtKB-KW"/>
</dbReference>
<evidence type="ECO:0000256" key="4">
    <source>
        <dbReference type="ARBA" id="ARBA00022840"/>
    </source>
</evidence>
<dbReference type="GO" id="GO:0005829">
    <property type="term" value="C:cytosol"/>
    <property type="evidence" value="ECO:0007669"/>
    <property type="project" value="TreeGrafter"/>
</dbReference>
<proteinExistence type="predicted"/>
<dbReference type="InterPro" id="IPR015947">
    <property type="entry name" value="PUA-like_sf"/>
</dbReference>
<evidence type="ECO:0000313" key="5">
    <source>
        <dbReference type="EMBL" id="MBW0463128.1"/>
    </source>
</evidence>
<organism evidence="5 6">
    <name type="scientific">Austropuccinia psidii MF-1</name>
    <dbReference type="NCBI Taxonomy" id="1389203"/>
    <lineage>
        <taxon>Eukaryota</taxon>
        <taxon>Fungi</taxon>
        <taxon>Dikarya</taxon>
        <taxon>Basidiomycota</taxon>
        <taxon>Pucciniomycotina</taxon>
        <taxon>Pucciniomycetes</taxon>
        <taxon>Pucciniales</taxon>
        <taxon>Sphaerophragmiaceae</taxon>
        <taxon>Austropuccinia</taxon>
    </lineage>
</organism>
<dbReference type="PANTHER" id="PTHR43654">
    <property type="entry name" value="GLUTAMATE 5-KINASE"/>
    <property type="match status" value="1"/>
</dbReference>
<comment type="caution">
    <text evidence="5">The sequence shown here is derived from an EMBL/GenBank/DDBJ whole genome shotgun (WGS) entry which is preliminary data.</text>
</comment>
<dbReference type="EMBL" id="AVOT02000490">
    <property type="protein sequence ID" value="MBW0463128.1"/>
    <property type="molecule type" value="Genomic_DNA"/>
</dbReference>
<evidence type="ECO:0000256" key="1">
    <source>
        <dbReference type="ARBA" id="ARBA00022679"/>
    </source>
</evidence>
<evidence type="ECO:0000313" key="6">
    <source>
        <dbReference type="Proteomes" id="UP000765509"/>
    </source>
</evidence>
<dbReference type="SUPFAM" id="SSF88697">
    <property type="entry name" value="PUA domain-like"/>
    <property type="match status" value="1"/>
</dbReference>
<accession>A0A9Q3BDA1</accession>
<dbReference type="Proteomes" id="UP000765509">
    <property type="component" value="Unassembled WGS sequence"/>
</dbReference>
<dbReference type="GO" id="GO:0003723">
    <property type="term" value="F:RNA binding"/>
    <property type="evidence" value="ECO:0007669"/>
    <property type="project" value="InterPro"/>
</dbReference>
<dbReference type="GO" id="GO:0004349">
    <property type="term" value="F:glutamate 5-kinase activity"/>
    <property type="evidence" value="ECO:0007669"/>
    <property type="project" value="TreeGrafter"/>
</dbReference>
<evidence type="ECO:0000256" key="3">
    <source>
        <dbReference type="ARBA" id="ARBA00022777"/>
    </source>
</evidence>
<evidence type="ECO:0000256" key="2">
    <source>
        <dbReference type="ARBA" id="ARBA00022741"/>
    </source>
</evidence>
<keyword evidence="3" id="KW-0418">Kinase</keyword>
<dbReference type="AlphaFoldDB" id="A0A9Q3BDA1"/>
<dbReference type="PROSITE" id="PS50890">
    <property type="entry name" value="PUA"/>
    <property type="match status" value="1"/>
</dbReference>
<reference evidence="5" key="1">
    <citation type="submission" date="2021-03" db="EMBL/GenBank/DDBJ databases">
        <title>Draft genome sequence of rust myrtle Austropuccinia psidii MF-1, a brazilian biotype.</title>
        <authorList>
            <person name="Quecine M.C."/>
            <person name="Pachon D.M.R."/>
            <person name="Bonatelli M.L."/>
            <person name="Correr F.H."/>
            <person name="Franceschini L.M."/>
            <person name="Leite T.F."/>
            <person name="Margarido G.R.A."/>
            <person name="Almeida C.A."/>
            <person name="Ferrarezi J.A."/>
            <person name="Labate C.A."/>
        </authorList>
    </citation>
    <scope>NUCLEOTIDE SEQUENCE</scope>
    <source>
        <strain evidence="5">MF-1</strain>
    </source>
</reference>
<dbReference type="InterPro" id="IPR036393">
    <property type="entry name" value="AceGlu_kinase-like_sf"/>
</dbReference>
<dbReference type="Gene3D" id="3.40.1160.10">
    <property type="entry name" value="Acetylglutamate kinase-like"/>
    <property type="match status" value="1"/>
</dbReference>
<gene>
    <name evidence="5" type="ORF">O181_002843</name>
</gene>
<dbReference type="PANTHER" id="PTHR43654:SF3">
    <property type="entry name" value="GLUTAMATE 5-KINASE"/>
    <property type="match status" value="1"/>
</dbReference>
<dbReference type="Gene3D" id="2.30.130.10">
    <property type="entry name" value="PUA domain"/>
    <property type="match status" value="1"/>
</dbReference>
<keyword evidence="1" id="KW-0808">Transferase</keyword>
<dbReference type="SUPFAM" id="SSF53633">
    <property type="entry name" value="Carbamate kinase-like"/>
    <property type="match status" value="1"/>
</dbReference>
<keyword evidence="4" id="KW-0067">ATP-binding</keyword>
<name>A0A9Q3BDA1_9BASI</name>